<feature type="compositionally biased region" description="Basic and acidic residues" evidence="15">
    <location>
        <begin position="105"/>
        <end position="115"/>
    </location>
</feature>
<dbReference type="GO" id="GO:0000463">
    <property type="term" value="P:maturation of LSU-rRNA from tricistronic rRNA transcript (SSU-rRNA, 5.8S rRNA, LSU-rRNA)"/>
    <property type="evidence" value="ECO:0007669"/>
    <property type="project" value="TreeGrafter"/>
</dbReference>
<dbReference type="PROSITE" id="PS51083">
    <property type="entry name" value="ZF_HIT"/>
    <property type="match status" value="1"/>
</dbReference>
<protein>
    <recommendedName>
        <fullName evidence="11">Box C/D snoRNA protein 1</fullName>
    </recommendedName>
    <alternativeName>
        <fullName evidence="12">Zinc finger HIT domain-containing protein 6</fullName>
    </alternativeName>
</protein>
<evidence type="ECO:0000313" key="18">
    <source>
        <dbReference type="Proteomes" id="UP000283895"/>
    </source>
</evidence>
<keyword evidence="7" id="KW-0832">Ubl conjugation</keyword>
<keyword evidence="14" id="KW-0175">Coiled coil</keyword>
<comment type="subunit">
    <text evidence="10">Interacts with FBL, SNU13, NOP58, NUFIP1, RUVBL1, RUVBL2 and TAF9. Interacts (via HIT-type zinc finger) with the RUVBL1/RUVBL2 complex in the presence of ADP.</text>
</comment>
<comment type="similarity">
    <text evidence="9">Belongs to the BCD1 family.</text>
</comment>
<evidence type="ECO:0000256" key="14">
    <source>
        <dbReference type="SAM" id="Coils"/>
    </source>
</evidence>
<keyword evidence="3" id="KW-0597">Phosphoprotein</keyword>
<evidence type="ECO:0000256" key="10">
    <source>
        <dbReference type="ARBA" id="ARBA00061949"/>
    </source>
</evidence>
<dbReference type="OrthoDB" id="272357at2759"/>
<name>A0A423W2C2_9PEZI</name>
<feature type="coiled-coil region" evidence="14">
    <location>
        <begin position="525"/>
        <end position="559"/>
    </location>
</feature>
<proteinExistence type="inferred from homology"/>
<dbReference type="InterPro" id="IPR051639">
    <property type="entry name" value="BCD1"/>
</dbReference>
<feature type="region of interest" description="Disordered" evidence="15">
    <location>
        <begin position="1"/>
        <end position="61"/>
    </location>
</feature>
<feature type="region of interest" description="Disordered" evidence="15">
    <location>
        <begin position="289"/>
        <end position="323"/>
    </location>
</feature>
<evidence type="ECO:0000256" key="2">
    <source>
        <dbReference type="ARBA" id="ARBA00022517"/>
    </source>
</evidence>
<reference evidence="17 18" key="1">
    <citation type="submission" date="2015-09" db="EMBL/GenBank/DDBJ databases">
        <title>Host preference determinants of Valsa canker pathogens revealed by comparative genomics.</title>
        <authorList>
            <person name="Yin Z."/>
            <person name="Huang L."/>
        </authorList>
    </citation>
    <scope>NUCLEOTIDE SEQUENCE [LARGE SCALE GENOMIC DNA]</scope>
    <source>
        <strain evidence="17 18">03-1</strain>
    </source>
</reference>
<evidence type="ECO:0000256" key="11">
    <source>
        <dbReference type="ARBA" id="ARBA00068630"/>
    </source>
</evidence>
<dbReference type="PANTHER" id="PTHR13483:SF11">
    <property type="entry name" value="ZINC FINGER HIT DOMAIN-CONTAINING PROTEIN 3"/>
    <property type="match status" value="1"/>
</dbReference>
<keyword evidence="2" id="KW-0690">Ribosome biogenesis</keyword>
<dbReference type="Pfam" id="PF25790">
    <property type="entry name" value="BCD1"/>
    <property type="match status" value="1"/>
</dbReference>
<sequence>MEQDLPIALRRTPRRQPRRAGSSETTSASKCTARGPQRRSASALKTPRSRSNGVHIRDKASDANDSTINVLDFDIPVRSMPSPPGIKRKRQRHSTGTPGTPSKRPRQDRGGIDAEEGEKVHIFPLRQVLDGRIRRRIRRNGLSEEMNAIFSEKRTSRKKTEQELRRLRDEMAGKDAEIERLRVFDSLTTVLGSEGCDTSHIHELEKRLAQLKEEFSHASSASLEPTHCDDSGIGMSADGLWDHDSDDGGMMDTTVDDDEFGNSITEDLQCNTTPEKPTRTWAPAIASPRISGPTLISPPCTSPTKPSSPVIGRQQRHDRLSSSSTTIVNITTCDAALQASIPDPEKETLEEELETLRSEVASLHQALQAQEAEMMEKLSESQQGTDDLDLGLQLDIVMQDLSDKTASLAELRSSLSSLLLSPFTDDDEEDTTEQMTMLKGLTETLRSVRQELEQLSPGEILPDGADEVLDLAVQRLRDLDREIREKDAFLQEKDAMIQHQDEIIKDGDRQIDERDVTIRERDTTIREKDTRISTLEHDVERLNNTIADLETLARLLGDNEAALRGQLTAERDTAARRDEALADTEAKLADVLGQTSALRAQLAERDVQVLQRDARLAGLRGEVERLEGALAEARGQLRSARGDAVRDRVAAQNAVVAMRAQLLQALSMADPLLNTLCTICHINAPKYVCPGCSAQTCSLPCTKKHKSWANCSGRRDPTAFMPASRLKTASGIDHDYNFLSAIERERDRNQRDMVEDRKLFTEREVREMDDESRFRKQWFGDNVRFDPIRGGPRTFGEDGDEEDGDNNSDGDAAEGGGANVPAKASYLTRQVRQRLDNAGIQVVQMPVGMSRQRENTTSWNRKSRNINWCVEWMVYDDAGKEATTETTITHTRIRHKALESVPLYKALGNSMAWYRKGQQKSEDDEDEEEEESAYARKRRRVLIKEVKEEGRRTAMQDANGDDSSSSATWATTIPYPSQNPYTGAWGLDRGASVTSWLPDEEVHARRDHRFYLLKPLTPVGKPKELIPVESTETLGLALQGRTPENPELVANAIKEIVGLLT</sequence>
<evidence type="ECO:0000256" key="12">
    <source>
        <dbReference type="ARBA" id="ARBA00077531"/>
    </source>
</evidence>
<feature type="compositionally biased region" description="Acidic residues" evidence="15">
    <location>
        <begin position="922"/>
        <end position="932"/>
    </location>
</feature>
<dbReference type="PANTHER" id="PTHR13483">
    <property type="entry name" value="BOX C_D SNORNA PROTEIN 1-RELATED"/>
    <property type="match status" value="1"/>
</dbReference>
<evidence type="ECO:0000313" key="17">
    <source>
        <dbReference type="EMBL" id="ROV97451.1"/>
    </source>
</evidence>
<evidence type="ECO:0000256" key="3">
    <source>
        <dbReference type="ARBA" id="ARBA00022553"/>
    </source>
</evidence>
<evidence type="ECO:0000256" key="9">
    <source>
        <dbReference type="ARBA" id="ARBA00049654"/>
    </source>
</evidence>
<gene>
    <name evidence="17" type="ORF">VMCG_06833</name>
</gene>
<dbReference type="GO" id="GO:0000492">
    <property type="term" value="P:box C/D snoRNP assembly"/>
    <property type="evidence" value="ECO:0007669"/>
    <property type="project" value="TreeGrafter"/>
</dbReference>
<dbReference type="GO" id="GO:0070761">
    <property type="term" value="C:pre-snoRNP complex"/>
    <property type="evidence" value="ECO:0007669"/>
    <property type="project" value="TreeGrafter"/>
</dbReference>
<dbReference type="CDD" id="cd23023">
    <property type="entry name" value="zf-HIT_BCD1"/>
    <property type="match status" value="1"/>
</dbReference>
<feature type="coiled-coil region" evidence="14">
    <location>
        <begin position="616"/>
        <end position="643"/>
    </location>
</feature>
<dbReference type="Proteomes" id="UP000283895">
    <property type="component" value="Unassembled WGS sequence"/>
</dbReference>
<evidence type="ECO:0000256" key="7">
    <source>
        <dbReference type="ARBA" id="ARBA00022843"/>
    </source>
</evidence>
<dbReference type="GO" id="GO:0005634">
    <property type="term" value="C:nucleus"/>
    <property type="evidence" value="ECO:0007669"/>
    <property type="project" value="TreeGrafter"/>
</dbReference>
<organism evidence="17 18">
    <name type="scientific">Cytospora schulzeri</name>
    <dbReference type="NCBI Taxonomy" id="448051"/>
    <lineage>
        <taxon>Eukaryota</taxon>
        <taxon>Fungi</taxon>
        <taxon>Dikarya</taxon>
        <taxon>Ascomycota</taxon>
        <taxon>Pezizomycotina</taxon>
        <taxon>Sordariomycetes</taxon>
        <taxon>Sordariomycetidae</taxon>
        <taxon>Diaporthales</taxon>
        <taxon>Cytosporaceae</taxon>
        <taxon>Cytospora</taxon>
    </lineage>
</organism>
<accession>A0A423W2C2</accession>
<feature type="region of interest" description="Disordered" evidence="15">
    <location>
        <begin position="948"/>
        <end position="968"/>
    </location>
</feature>
<dbReference type="GO" id="GO:0048254">
    <property type="term" value="P:snoRNA localization"/>
    <property type="evidence" value="ECO:0007669"/>
    <property type="project" value="TreeGrafter"/>
</dbReference>
<feature type="domain" description="HIT-type" evidence="16">
    <location>
        <begin position="677"/>
        <end position="711"/>
    </location>
</feature>
<evidence type="ECO:0000256" key="1">
    <source>
        <dbReference type="ARBA" id="ARBA00022499"/>
    </source>
</evidence>
<feature type="compositionally biased region" description="Low complexity" evidence="15">
    <location>
        <begin position="297"/>
        <end position="309"/>
    </location>
</feature>
<dbReference type="Pfam" id="PF04438">
    <property type="entry name" value="zf-HIT"/>
    <property type="match status" value="1"/>
</dbReference>
<dbReference type="FunFam" id="3.30.60.190:FF:000001">
    <property type="entry name" value="box C/D snoRNA protein 1"/>
    <property type="match status" value="1"/>
</dbReference>
<dbReference type="GO" id="GO:0008270">
    <property type="term" value="F:zinc ion binding"/>
    <property type="evidence" value="ECO:0007669"/>
    <property type="project" value="UniProtKB-UniRule"/>
</dbReference>
<dbReference type="InterPro" id="IPR007529">
    <property type="entry name" value="Znf_HIT"/>
</dbReference>
<dbReference type="Gene3D" id="3.30.60.190">
    <property type="match status" value="1"/>
</dbReference>
<keyword evidence="18" id="KW-1185">Reference proteome</keyword>
<feature type="coiled-coil region" evidence="14">
    <location>
        <begin position="346"/>
        <end position="373"/>
    </location>
</feature>
<keyword evidence="5 13" id="KW-0863">Zinc-finger</keyword>
<evidence type="ECO:0000256" key="15">
    <source>
        <dbReference type="SAM" id="MobiDB-lite"/>
    </source>
</evidence>
<evidence type="ECO:0000256" key="13">
    <source>
        <dbReference type="PROSITE-ProRule" id="PRU00453"/>
    </source>
</evidence>
<feature type="region of interest" description="Disordered" evidence="15">
    <location>
        <begin position="74"/>
        <end position="115"/>
    </location>
</feature>
<evidence type="ECO:0000256" key="8">
    <source>
        <dbReference type="ARBA" id="ARBA00049598"/>
    </source>
</evidence>
<comment type="function">
    <text evidence="8">Required for box C/D snoRNAs accumulation involved in snoRNA processing, snoRNA transport to the nucleolus and ribosome biogenesis.</text>
</comment>
<keyword evidence="1" id="KW-1017">Isopeptide bond</keyword>
<comment type="caution">
    <text evidence="17">The sequence shown here is derived from an EMBL/GenBank/DDBJ whole genome shotgun (WGS) entry which is preliminary data.</text>
</comment>
<feature type="region of interest" description="Disordered" evidence="15">
    <location>
        <begin position="916"/>
        <end position="935"/>
    </location>
</feature>
<dbReference type="AlphaFoldDB" id="A0A423W2C2"/>
<dbReference type="InterPro" id="IPR057721">
    <property type="entry name" value="BCD1_alpha/beta"/>
</dbReference>
<keyword evidence="6" id="KW-0862">Zinc</keyword>
<dbReference type="SUPFAM" id="SSF144232">
    <property type="entry name" value="HIT/MYND zinc finger-like"/>
    <property type="match status" value="1"/>
</dbReference>
<dbReference type="EMBL" id="LKEA01000029">
    <property type="protein sequence ID" value="ROV97451.1"/>
    <property type="molecule type" value="Genomic_DNA"/>
</dbReference>
<keyword evidence="4" id="KW-0479">Metal-binding</keyword>
<feature type="region of interest" description="Disordered" evidence="15">
    <location>
        <begin position="785"/>
        <end position="821"/>
    </location>
</feature>
<feature type="coiled-coil region" evidence="14">
    <location>
        <begin position="150"/>
        <end position="177"/>
    </location>
</feature>
<feature type="compositionally biased region" description="Acidic residues" evidence="15">
    <location>
        <begin position="797"/>
        <end position="812"/>
    </location>
</feature>
<evidence type="ECO:0000256" key="5">
    <source>
        <dbReference type="ARBA" id="ARBA00022771"/>
    </source>
</evidence>
<evidence type="ECO:0000256" key="6">
    <source>
        <dbReference type="ARBA" id="ARBA00022833"/>
    </source>
</evidence>
<evidence type="ECO:0000256" key="4">
    <source>
        <dbReference type="ARBA" id="ARBA00022723"/>
    </source>
</evidence>
<evidence type="ECO:0000259" key="16">
    <source>
        <dbReference type="PROSITE" id="PS51083"/>
    </source>
</evidence>
<dbReference type="STRING" id="356882.A0A423W2C2"/>